<protein>
    <submittedName>
        <fullName evidence="1">Glycosyltransferase</fullName>
    </submittedName>
</protein>
<reference evidence="1 2" key="1">
    <citation type="submission" date="2023-11" db="EMBL/GenBank/DDBJ databases">
        <title>MicrobeMod: A computational toolkit for identifying prokaryotic methylation and restriction-modification with nanopore sequencing.</title>
        <authorList>
            <person name="Crits-Christoph A."/>
            <person name="Kang S.C."/>
            <person name="Lee H."/>
            <person name="Ostrov N."/>
        </authorList>
    </citation>
    <scope>NUCLEOTIDE SEQUENCE [LARGE SCALE GENOMIC DNA]</scope>
    <source>
        <strain evidence="1 2">ATCC 43984</strain>
    </source>
</reference>
<organism evidence="1 2">
    <name type="scientific">Chromohalobacter canadensis</name>
    <dbReference type="NCBI Taxonomy" id="141389"/>
    <lineage>
        <taxon>Bacteria</taxon>
        <taxon>Pseudomonadati</taxon>
        <taxon>Pseudomonadota</taxon>
        <taxon>Gammaproteobacteria</taxon>
        <taxon>Oceanospirillales</taxon>
        <taxon>Halomonadaceae</taxon>
        <taxon>Chromohalobacter</taxon>
    </lineage>
</organism>
<dbReference type="RefSeq" id="WP_246925755.1">
    <property type="nucleotide sequence ID" value="NZ_CP140151.1"/>
</dbReference>
<dbReference type="InterPro" id="IPR021466">
    <property type="entry name" value="Put_rhamnosyl_transferase"/>
</dbReference>
<accession>A0ABZ0YA34</accession>
<sequence>MLFKSKVRKRVYFVMRYSILSREKKGWNIGREQEFEEYKRLLFEQNRLDCHYNIFSKYVVPSLEKQSAGLSDVKLLVYTSKDLPEKARRDLNATVRDKTWIEVIDLDPEDKFFDKVRDYIEKDNKGKNSTIATVRLDDDDFLATDYLKMLWKYVREDFVGFSVTFPAGFICRLDKENYKLTESLSMKVPKTASSLAYISSYDGVSGKFKSKFSHIYAVGNHTKVDSKSAMIADYSAPAYVRTSYDEQDTRDANFVKLKEKSPSAKSAELIKRFNLTDKDFAPEHN</sequence>
<dbReference type="Pfam" id="PF11316">
    <property type="entry name" value="Rhamno_transf"/>
    <property type="match status" value="1"/>
</dbReference>
<dbReference type="EMBL" id="CP140151">
    <property type="protein sequence ID" value="WQH08926.1"/>
    <property type="molecule type" value="Genomic_DNA"/>
</dbReference>
<name>A0ABZ0YA34_9GAMM</name>
<evidence type="ECO:0000313" key="2">
    <source>
        <dbReference type="Proteomes" id="UP001321908"/>
    </source>
</evidence>
<keyword evidence="2" id="KW-1185">Reference proteome</keyword>
<gene>
    <name evidence="1" type="ORF">SR908_15880</name>
</gene>
<dbReference type="Proteomes" id="UP001321908">
    <property type="component" value="Chromosome"/>
</dbReference>
<proteinExistence type="predicted"/>
<evidence type="ECO:0000313" key="1">
    <source>
        <dbReference type="EMBL" id="WQH08926.1"/>
    </source>
</evidence>